<dbReference type="GO" id="GO:0005829">
    <property type="term" value="C:cytosol"/>
    <property type="evidence" value="ECO:0007669"/>
    <property type="project" value="TreeGrafter"/>
</dbReference>
<dbReference type="GO" id="GO:0003677">
    <property type="term" value="F:DNA binding"/>
    <property type="evidence" value="ECO:0007669"/>
    <property type="project" value="UniProtKB-KW"/>
</dbReference>
<protein>
    <submittedName>
        <fullName evidence="2">RrF2 family transcriptional regulator</fullName>
    </submittedName>
</protein>
<dbReference type="EMBL" id="DTFV01000052">
    <property type="protein sequence ID" value="HGI30355.1"/>
    <property type="molecule type" value="Genomic_DNA"/>
</dbReference>
<evidence type="ECO:0000256" key="1">
    <source>
        <dbReference type="ARBA" id="ARBA00023125"/>
    </source>
</evidence>
<evidence type="ECO:0000313" key="2">
    <source>
        <dbReference type="EMBL" id="HGI30355.1"/>
    </source>
</evidence>
<dbReference type="PROSITE" id="PS01332">
    <property type="entry name" value="HTH_RRF2_1"/>
    <property type="match status" value="1"/>
</dbReference>
<dbReference type="PANTHER" id="PTHR33221:SF5">
    <property type="entry name" value="HTH-TYPE TRANSCRIPTIONAL REGULATOR ISCR"/>
    <property type="match status" value="1"/>
</dbReference>
<sequence length="146" mass="16318">MRLSTRSRYGLRLMIELALSYDEGGFVFLRDIARREEISEKYLGQLIIPLRSAGLISSKRGAEGGYQLARPPEAITVLEIVEALEGKVVIVDCLRDEAICHRASSCAAREVWKKLQETIVRTLGGVTLAEVVRIAREKSQLPDYSI</sequence>
<dbReference type="Gene3D" id="1.10.10.10">
    <property type="entry name" value="Winged helix-like DNA-binding domain superfamily/Winged helix DNA-binding domain"/>
    <property type="match status" value="1"/>
</dbReference>
<accession>A0A7V3YFZ6</accession>
<dbReference type="InterPro" id="IPR036388">
    <property type="entry name" value="WH-like_DNA-bd_sf"/>
</dbReference>
<name>A0A7V3YFZ6_9BACT</name>
<dbReference type="Pfam" id="PF02082">
    <property type="entry name" value="Rrf2"/>
    <property type="match status" value="1"/>
</dbReference>
<reference evidence="2" key="1">
    <citation type="journal article" date="2020" name="mSystems">
        <title>Genome- and Community-Level Interaction Insights into Carbon Utilization and Element Cycling Functions of Hydrothermarchaeota in Hydrothermal Sediment.</title>
        <authorList>
            <person name="Zhou Z."/>
            <person name="Liu Y."/>
            <person name="Xu W."/>
            <person name="Pan J."/>
            <person name="Luo Z.H."/>
            <person name="Li M."/>
        </authorList>
    </citation>
    <scope>NUCLEOTIDE SEQUENCE [LARGE SCALE GENOMIC DNA]</scope>
    <source>
        <strain evidence="2">SpSt-747</strain>
    </source>
</reference>
<gene>
    <name evidence="2" type="ORF">ENV30_03475</name>
</gene>
<dbReference type="InterPro" id="IPR030489">
    <property type="entry name" value="TR_Rrf2-type_CS"/>
</dbReference>
<dbReference type="PROSITE" id="PS51197">
    <property type="entry name" value="HTH_RRF2_2"/>
    <property type="match status" value="1"/>
</dbReference>
<dbReference type="InterPro" id="IPR000944">
    <property type="entry name" value="Tscrpt_reg_Rrf2"/>
</dbReference>
<dbReference type="InterPro" id="IPR036390">
    <property type="entry name" value="WH_DNA-bd_sf"/>
</dbReference>
<proteinExistence type="predicted"/>
<dbReference type="NCBIfam" id="TIGR00738">
    <property type="entry name" value="rrf2_super"/>
    <property type="match status" value="1"/>
</dbReference>
<dbReference type="PANTHER" id="PTHR33221">
    <property type="entry name" value="WINGED HELIX-TURN-HELIX TRANSCRIPTIONAL REGULATOR, RRF2 FAMILY"/>
    <property type="match status" value="1"/>
</dbReference>
<comment type="caution">
    <text evidence="2">The sequence shown here is derived from an EMBL/GenBank/DDBJ whole genome shotgun (WGS) entry which is preliminary data.</text>
</comment>
<dbReference type="SUPFAM" id="SSF46785">
    <property type="entry name" value="Winged helix' DNA-binding domain"/>
    <property type="match status" value="1"/>
</dbReference>
<keyword evidence="1" id="KW-0238">DNA-binding</keyword>
<dbReference type="AlphaFoldDB" id="A0A7V3YFZ6"/>
<organism evidence="2">
    <name type="scientific">Candidatus Caldatribacterium californiense</name>
    <dbReference type="NCBI Taxonomy" id="1454726"/>
    <lineage>
        <taxon>Bacteria</taxon>
        <taxon>Pseudomonadati</taxon>
        <taxon>Atribacterota</taxon>
        <taxon>Atribacteria</taxon>
        <taxon>Atribacterales</taxon>
        <taxon>Candidatus Caldatribacteriaceae</taxon>
        <taxon>Candidatus Caldatribacterium</taxon>
    </lineage>
</organism>
<dbReference type="GO" id="GO:0003700">
    <property type="term" value="F:DNA-binding transcription factor activity"/>
    <property type="evidence" value="ECO:0007669"/>
    <property type="project" value="TreeGrafter"/>
</dbReference>